<evidence type="ECO:0000256" key="1">
    <source>
        <dbReference type="SAM" id="MobiDB-lite"/>
    </source>
</evidence>
<proteinExistence type="predicted"/>
<dbReference type="Gene3D" id="3.40.190.10">
    <property type="entry name" value="Periplasmic binding protein-like II"/>
    <property type="match status" value="1"/>
</dbReference>
<evidence type="ECO:0000313" key="2">
    <source>
        <dbReference type="EMBL" id="SHL28994.1"/>
    </source>
</evidence>
<feature type="region of interest" description="Disordered" evidence="1">
    <location>
        <begin position="38"/>
        <end position="68"/>
    </location>
</feature>
<feature type="compositionally biased region" description="Pro residues" evidence="1">
    <location>
        <begin position="58"/>
        <end position="68"/>
    </location>
</feature>
<dbReference type="STRING" id="1848.SAMN05443637_12385"/>
<evidence type="ECO:0000313" key="3">
    <source>
        <dbReference type="Proteomes" id="UP000184363"/>
    </source>
</evidence>
<accession>A0A1M6ZF44</accession>
<protein>
    <submittedName>
        <fullName evidence="2">Uncharacterized protein</fullName>
    </submittedName>
</protein>
<dbReference type="Proteomes" id="UP000184363">
    <property type="component" value="Unassembled WGS sequence"/>
</dbReference>
<dbReference type="AlphaFoldDB" id="A0A1M6ZF44"/>
<organism evidence="2 3">
    <name type="scientific">Pseudonocardia thermophila</name>
    <dbReference type="NCBI Taxonomy" id="1848"/>
    <lineage>
        <taxon>Bacteria</taxon>
        <taxon>Bacillati</taxon>
        <taxon>Actinomycetota</taxon>
        <taxon>Actinomycetes</taxon>
        <taxon>Pseudonocardiales</taxon>
        <taxon>Pseudonocardiaceae</taxon>
        <taxon>Pseudonocardia</taxon>
    </lineage>
</organism>
<reference evidence="2 3" key="1">
    <citation type="submission" date="2016-11" db="EMBL/GenBank/DDBJ databases">
        <authorList>
            <person name="Jaros S."/>
            <person name="Januszkiewicz K."/>
            <person name="Wedrychowicz H."/>
        </authorList>
    </citation>
    <scope>NUCLEOTIDE SEQUENCE [LARGE SCALE GENOMIC DNA]</scope>
    <source>
        <strain evidence="2 3">DSM 43832</strain>
    </source>
</reference>
<sequence length="68" mass="6810">MLARFDVVGVAAAGHPLTAGPVTPESFAAANHLGVSRRGRVRGPVDDRLAELGSPGGSSPPSPATPRP</sequence>
<dbReference type="SUPFAM" id="SSF53850">
    <property type="entry name" value="Periplasmic binding protein-like II"/>
    <property type="match status" value="1"/>
</dbReference>
<gene>
    <name evidence="2" type="ORF">SAMN05443637_12385</name>
</gene>
<dbReference type="EMBL" id="FRAP01000023">
    <property type="protein sequence ID" value="SHL28994.1"/>
    <property type="molecule type" value="Genomic_DNA"/>
</dbReference>
<name>A0A1M6ZF44_PSETH</name>
<keyword evidence="3" id="KW-1185">Reference proteome</keyword>
<dbReference type="RefSeq" id="WP_281689583.1">
    <property type="nucleotide sequence ID" value="NZ_CALGVN010000025.1"/>
</dbReference>